<name>A0A7H0FV09_9GAMM</name>
<feature type="transmembrane region" description="Helical" evidence="1">
    <location>
        <begin position="53"/>
        <end position="76"/>
    </location>
</feature>
<dbReference type="EMBL" id="CP060820">
    <property type="protein sequence ID" value="QNP39875.1"/>
    <property type="molecule type" value="Genomic_DNA"/>
</dbReference>
<gene>
    <name evidence="2" type="ORF">H8B22_10190</name>
</gene>
<sequence>MHASASFSTPSPLRHAGAVAWPMILCGGLAIAATDLIYCLLYWSPQGVAPARLLQGIAAGALGAAAFAGGAATAVLGAGLQWLIGSCFVLAYALVATRVALLRAHPHRYGIAYGLLLYLLMNGVVLPLSAAPAPKHPQLAWMLLNIPMFALFGTIAARFAVGALGRRVRG</sequence>
<feature type="transmembrane region" description="Helical" evidence="1">
    <location>
        <begin position="82"/>
        <end position="101"/>
    </location>
</feature>
<dbReference type="RefSeq" id="WP_187711321.1">
    <property type="nucleotide sequence ID" value="NZ_CP060820.1"/>
</dbReference>
<evidence type="ECO:0000256" key="1">
    <source>
        <dbReference type="SAM" id="Phobius"/>
    </source>
</evidence>
<evidence type="ECO:0000313" key="2">
    <source>
        <dbReference type="EMBL" id="QNP39875.1"/>
    </source>
</evidence>
<proteinExistence type="predicted"/>
<feature type="transmembrane region" description="Helical" evidence="1">
    <location>
        <begin position="113"/>
        <end position="133"/>
    </location>
</feature>
<reference evidence="2 3" key="1">
    <citation type="submission" date="2020-08" db="EMBL/GenBank/DDBJ databases">
        <title>Lysobacter sp. II4 sp. nov., isolated from soil.</title>
        <authorList>
            <person name="Woo C.Y."/>
            <person name="Kim J."/>
        </authorList>
    </citation>
    <scope>NUCLEOTIDE SEQUENCE [LARGE SCALE GENOMIC DNA]</scope>
    <source>
        <strain evidence="2 3">II4</strain>
    </source>
</reference>
<protein>
    <recommendedName>
        <fullName evidence="4">DUF1440 domain-containing protein</fullName>
    </recommendedName>
</protein>
<keyword evidence="1" id="KW-0472">Membrane</keyword>
<evidence type="ECO:0008006" key="4">
    <source>
        <dbReference type="Google" id="ProtNLM"/>
    </source>
</evidence>
<keyword evidence="1" id="KW-0812">Transmembrane</keyword>
<feature type="transmembrane region" description="Helical" evidence="1">
    <location>
        <begin position="20"/>
        <end position="41"/>
    </location>
</feature>
<dbReference type="KEGG" id="lsx:H8B22_10190"/>
<dbReference type="AlphaFoldDB" id="A0A7H0FV09"/>
<evidence type="ECO:0000313" key="3">
    <source>
        <dbReference type="Proteomes" id="UP000516018"/>
    </source>
</evidence>
<feature type="transmembrane region" description="Helical" evidence="1">
    <location>
        <begin position="139"/>
        <end position="161"/>
    </location>
</feature>
<keyword evidence="3" id="KW-1185">Reference proteome</keyword>
<accession>A0A7H0FV09</accession>
<dbReference type="Proteomes" id="UP000516018">
    <property type="component" value="Chromosome"/>
</dbReference>
<organism evidence="2 3">
    <name type="scientific">Agrilutibacter terrestris</name>
    <dbReference type="NCBI Taxonomy" id="2865112"/>
    <lineage>
        <taxon>Bacteria</taxon>
        <taxon>Pseudomonadati</taxon>
        <taxon>Pseudomonadota</taxon>
        <taxon>Gammaproteobacteria</taxon>
        <taxon>Lysobacterales</taxon>
        <taxon>Lysobacteraceae</taxon>
        <taxon>Agrilutibacter</taxon>
    </lineage>
</organism>
<keyword evidence="1" id="KW-1133">Transmembrane helix</keyword>